<proteinExistence type="inferred from homology"/>
<reference evidence="4" key="2">
    <citation type="journal article" date="2022" name="Microb. Genom.">
        <title>A chromosome-scale genome assembly of the tomato pathogen Cladosporium fulvum reveals a compartmentalized genome architecture and the presence of a dispensable chromosome.</title>
        <authorList>
            <person name="Zaccaron A.Z."/>
            <person name="Chen L.H."/>
            <person name="Samaras A."/>
            <person name="Stergiopoulos I."/>
        </authorList>
    </citation>
    <scope>NUCLEOTIDE SEQUENCE</scope>
    <source>
        <strain evidence="4">Race5_Kim</strain>
    </source>
</reference>
<comment type="similarity">
    <text evidence="1">Belongs to the thioesterase PaaI family.</text>
</comment>
<dbReference type="PANTHER" id="PTHR21660">
    <property type="entry name" value="THIOESTERASE SUPERFAMILY MEMBER-RELATED"/>
    <property type="match status" value="1"/>
</dbReference>
<protein>
    <recommendedName>
        <fullName evidence="3">Thioesterase domain-containing protein</fullName>
    </recommendedName>
</protein>
<dbReference type="SUPFAM" id="SSF54637">
    <property type="entry name" value="Thioesterase/thiol ester dehydrase-isomerase"/>
    <property type="match status" value="1"/>
</dbReference>
<dbReference type="InterPro" id="IPR006683">
    <property type="entry name" value="Thioestr_dom"/>
</dbReference>
<reference evidence="4" key="1">
    <citation type="submission" date="2021-12" db="EMBL/GenBank/DDBJ databases">
        <authorList>
            <person name="Zaccaron A."/>
            <person name="Stergiopoulos I."/>
        </authorList>
    </citation>
    <scope>NUCLEOTIDE SEQUENCE</scope>
    <source>
        <strain evidence="4">Race5_Kim</strain>
    </source>
</reference>
<feature type="domain" description="Thioesterase" evidence="3">
    <location>
        <begin position="83"/>
        <end position="161"/>
    </location>
</feature>
<evidence type="ECO:0000313" key="4">
    <source>
        <dbReference type="EMBL" id="UJO24317.1"/>
    </source>
</evidence>
<sequence length="184" mass="20311">MIPPGEAFAEKYLAVTTTEAFYNATPEERITAVLAIKTPHDVRFLSSFFENQCKLHSFKQTSENSSIAIFKFKVARYYCNGSGNLHGGAHATIYDVLTSMTMQGIGKPGGWVNGGVSRSLRCTYLRPAPEGIDVLCEVEFMHSGRSLALMRGVMKRADNGKLISTCEHDKAYVPSKPGWDKPKL</sequence>
<dbReference type="KEGG" id="ffu:CLAFUR5_13854"/>
<dbReference type="AlphaFoldDB" id="A0A9Q8PKX4"/>
<evidence type="ECO:0000259" key="3">
    <source>
        <dbReference type="Pfam" id="PF03061"/>
    </source>
</evidence>
<dbReference type="CDD" id="cd03443">
    <property type="entry name" value="PaaI_thioesterase"/>
    <property type="match status" value="1"/>
</dbReference>
<gene>
    <name evidence="4" type="ORF">CLAFUR5_13854</name>
</gene>
<dbReference type="GO" id="GO:0047617">
    <property type="term" value="F:fatty acyl-CoA hydrolase activity"/>
    <property type="evidence" value="ECO:0007669"/>
    <property type="project" value="InterPro"/>
</dbReference>
<dbReference type="Proteomes" id="UP000756132">
    <property type="component" value="Chromosome 12"/>
</dbReference>
<keyword evidence="5" id="KW-1185">Reference proteome</keyword>
<dbReference type="RefSeq" id="XP_047768683.1">
    <property type="nucleotide sequence ID" value="XM_047913002.1"/>
</dbReference>
<organism evidence="4 5">
    <name type="scientific">Passalora fulva</name>
    <name type="common">Tomato leaf mold</name>
    <name type="synonym">Cladosporium fulvum</name>
    <dbReference type="NCBI Taxonomy" id="5499"/>
    <lineage>
        <taxon>Eukaryota</taxon>
        <taxon>Fungi</taxon>
        <taxon>Dikarya</taxon>
        <taxon>Ascomycota</taxon>
        <taxon>Pezizomycotina</taxon>
        <taxon>Dothideomycetes</taxon>
        <taxon>Dothideomycetidae</taxon>
        <taxon>Mycosphaerellales</taxon>
        <taxon>Mycosphaerellaceae</taxon>
        <taxon>Fulvia</taxon>
    </lineage>
</organism>
<evidence type="ECO:0000256" key="2">
    <source>
        <dbReference type="ARBA" id="ARBA00022801"/>
    </source>
</evidence>
<dbReference type="GeneID" id="71993732"/>
<dbReference type="InterPro" id="IPR029069">
    <property type="entry name" value="HotDog_dom_sf"/>
</dbReference>
<name>A0A9Q8PKX4_PASFU</name>
<keyword evidence="2" id="KW-0378">Hydrolase</keyword>
<dbReference type="PANTHER" id="PTHR21660:SF1">
    <property type="entry name" value="ACYL-COENZYME A THIOESTERASE 13"/>
    <property type="match status" value="1"/>
</dbReference>
<dbReference type="Pfam" id="PF03061">
    <property type="entry name" value="4HBT"/>
    <property type="match status" value="1"/>
</dbReference>
<dbReference type="EMBL" id="CP090174">
    <property type="protein sequence ID" value="UJO24317.1"/>
    <property type="molecule type" value="Genomic_DNA"/>
</dbReference>
<evidence type="ECO:0000256" key="1">
    <source>
        <dbReference type="ARBA" id="ARBA00008324"/>
    </source>
</evidence>
<dbReference type="Gene3D" id="3.10.129.10">
    <property type="entry name" value="Hotdog Thioesterase"/>
    <property type="match status" value="1"/>
</dbReference>
<dbReference type="InterPro" id="IPR039298">
    <property type="entry name" value="ACOT13"/>
</dbReference>
<accession>A0A9Q8PKX4</accession>
<dbReference type="OrthoDB" id="2831072at2759"/>
<evidence type="ECO:0000313" key="5">
    <source>
        <dbReference type="Proteomes" id="UP000756132"/>
    </source>
</evidence>